<gene>
    <name evidence="4" type="ORF">MU0050_004865</name>
</gene>
<reference evidence="4 5" key="1">
    <citation type="submission" date="2023-08" db="EMBL/GenBank/DDBJ databases">
        <authorList>
            <person name="Folkvardsen B D."/>
            <person name="Norman A."/>
        </authorList>
    </citation>
    <scope>NUCLEOTIDE SEQUENCE [LARGE SCALE GENOMIC DNA]</scope>
    <source>
        <strain evidence="4 5">Mu0050</strain>
    </source>
</reference>
<feature type="domain" description="ARB-07466-like C-terminal" evidence="3">
    <location>
        <begin position="258"/>
        <end position="349"/>
    </location>
</feature>
<dbReference type="Proteomes" id="UP001190466">
    <property type="component" value="Chromosome"/>
</dbReference>
<accession>A0ABN9P9D8</accession>
<dbReference type="EMBL" id="OY726395">
    <property type="protein sequence ID" value="CAJ1587558.1"/>
    <property type="molecule type" value="Genomic_DNA"/>
</dbReference>
<evidence type="ECO:0000313" key="5">
    <source>
        <dbReference type="Proteomes" id="UP001190466"/>
    </source>
</evidence>
<feature type="region of interest" description="Disordered" evidence="1">
    <location>
        <begin position="206"/>
        <end position="225"/>
    </location>
</feature>
<feature type="signal peptide" evidence="2">
    <location>
        <begin position="1"/>
        <end position="31"/>
    </location>
</feature>
<keyword evidence="5" id="KW-1185">Reference proteome</keyword>
<feature type="compositionally biased region" description="Pro residues" evidence="1">
    <location>
        <begin position="214"/>
        <end position="225"/>
    </location>
</feature>
<keyword evidence="2" id="KW-0732">Signal</keyword>
<dbReference type="Pfam" id="PF26571">
    <property type="entry name" value="VldE"/>
    <property type="match status" value="1"/>
</dbReference>
<keyword evidence="4" id="KW-0378">Hydrolase</keyword>
<dbReference type="InterPro" id="IPR058593">
    <property type="entry name" value="ARB_07466-like_C"/>
</dbReference>
<organism evidence="4 5">
    <name type="scientific">[Mycobacterium] wendilense</name>
    <dbReference type="NCBI Taxonomy" id="3064284"/>
    <lineage>
        <taxon>Bacteria</taxon>
        <taxon>Bacillati</taxon>
        <taxon>Actinomycetota</taxon>
        <taxon>Actinomycetes</taxon>
        <taxon>Mycobacteriales</taxon>
        <taxon>Mycobacteriaceae</taxon>
        <taxon>Mycolicibacter</taxon>
    </lineage>
</organism>
<feature type="chain" id="PRO_5047475019" evidence="2">
    <location>
        <begin position="32"/>
        <end position="364"/>
    </location>
</feature>
<dbReference type="GO" id="GO:0016787">
    <property type="term" value="F:hydrolase activity"/>
    <property type="evidence" value="ECO:0007669"/>
    <property type="project" value="UniProtKB-KW"/>
</dbReference>
<dbReference type="RefSeq" id="WP_316513305.1">
    <property type="nucleotide sequence ID" value="NZ_OY726395.1"/>
</dbReference>
<name>A0ABN9P9D8_9MYCO</name>
<protein>
    <submittedName>
        <fullName evidence="4">Glycoside hydrolase</fullName>
    </submittedName>
</protein>
<evidence type="ECO:0000256" key="1">
    <source>
        <dbReference type="SAM" id="MobiDB-lite"/>
    </source>
</evidence>
<proteinExistence type="predicted"/>
<sequence length="364" mass="37955">MTLVRHSLRRAVCGAAAGVLALALSLGGATADPSADALAKLNELSSQAIQAREAVTAAQRDVDAKAAAQAAADDRRRADREALDAANAQLAPHQEAVNRLAAMTYMSGRGGQMATVLTATSPSQLIDQLGLQRTVSATMAEQIRVFIEARDRAASAAAASERSAAAARAAAEQATAVRTDLQAKWKELLRQIAAAEAQYAALTPQQQAAFDSAVPPPPPPEAAPAPEDPAILAMPGEPSLAAAVLDIPEALPIGVANEAGLQPNTVLAARAVSARFPQIANIDGVRPDSKPWHPRGLAIDIMIPNHNSPEGIALGDQILEFAMANAGRFGLQDVIWRGTYYTPAGPQATGYGHYDHVHITTLPR</sequence>
<evidence type="ECO:0000313" key="4">
    <source>
        <dbReference type="EMBL" id="CAJ1587558.1"/>
    </source>
</evidence>
<evidence type="ECO:0000259" key="3">
    <source>
        <dbReference type="Pfam" id="PF26571"/>
    </source>
</evidence>
<evidence type="ECO:0000256" key="2">
    <source>
        <dbReference type="SAM" id="SignalP"/>
    </source>
</evidence>